<dbReference type="PANTHER" id="PTHR43775:SF51">
    <property type="entry name" value="INACTIVE PHENOLPHTHIOCEROL SYNTHESIS POLYKETIDE SYNTHASE TYPE I PKS1-RELATED"/>
    <property type="match status" value="1"/>
</dbReference>
<feature type="region of interest" description="C-terminal hotdog fold" evidence="9">
    <location>
        <begin position="997"/>
        <end position="1134"/>
    </location>
</feature>
<dbReference type="InterPro" id="IPR009081">
    <property type="entry name" value="PP-bd_ACP"/>
</dbReference>
<dbReference type="Pfam" id="PF16197">
    <property type="entry name" value="KAsynt_C_assoc"/>
    <property type="match status" value="1"/>
</dbReference>
<dbReference type="InterPro" id="IPR013968">
    <property type="entry name" value="PKS_KR"/>
</dbReference>
<sequence>MTDDAKLLDYLKRATVDLREARRQVGELEARQHEPIAIVGMGCRFPGGVRSAEDLWQLVAGDGDAVTPFPVDRGWDLVGLYDPEPGRPGRSYARDGGFLHDAAGFDAGFFGISPREALGMDPQQRLLLETTWETCENAGIDPSTLEGSMTGVYAGVMYHDYAGSSAGSLVTGRVAYTLGLEGPAVSIDTACSSSLVAIHEACQALRAGEVTLALAGGVTVMSTPEMLIYFSEQRGLAPDGRCKPFAGAADGTGWGEGVGLLLLEKLSDAQRNGRTILGLIRGSAVNQDGASNGMTAPNGPSQRRVIRAALAAARLTADQVDVVEAHGTGTTLGDPIEAQALLATYGQDRSAPLLLGSIKSNIGHTQAAAGVAGVIKMVQAMRHGLVPRSLHVDAPTPMVDWSAGAVELATAAVDWPATDRPRRAGVSSFGLSGTNAHVIVEQAPAADAVHSSSSPRDTDPPRTVPVTLSARTPVALDAVAERLAGVAGEASPVDLAWSAVTGRTALEHRRVVLASTAGELRAELTGGGGVTGVIAGGKLAVLFTGQGSQRAGMGGELAARFPVFAEAFAAAKVDVIGDIDQTGVAQPSIFAFEVALYRLIESWGIKPDYVAGHSIGEIAAAHVAGVLSLEDAKTLVGARARLMQALPAGGVMVAVAAPEGVVRPLLTGGVDIAAVNGPTSVVLSGAEEAVQAVVDALGVKATRLKTSHAFHSYLMEPMLDEFAAAISGLTFHQPAIPVVATGDMTSSSYWVQHVRDTVRFADNVGTLLDQGVTTFLEVGPDAILTGLGRQISDDATFIALQHRSQAEEHTLVTGVATAWTRGVEVDWKPLLAGGRRVDLPTYPFQHERYWLDGADDTDHPLLGAVVTVPDADTTVHTGRLHPARQPWLSDHGIHGETVLPGTAYAELALHAAAGTGTPHVAELVQEAPLPVDGNGGTTVRVVVGALAGGRRPISLFSQQTDASGEEQPWIRNARGVLTADDPGRAAESLVVWPPPGARPVDLAGLHDRLAAAGHHYGPSFRGLRAAWQRGDDLYAEVALPAEHRTDAGRFGIHPALLDAAMHADGHDDDPDAPAMMPFAWNDVTLRAPAGPAVRVRLTRTGTGSLTLAVADAAGAPVLTVGALVSRPAGAPAAARAPLYRVSWTPVDTPAQSRPALPAVVTTSLPTGAGEQPHRAHDAARQTLTLLQQWLADPMATDSTLLVTHGGTPAEAAGAGLVRAAQAENPGRIVLLGTGGTDVDGTVLGAAAASGEPELAVTGGRLTAPRLVAAEPAATPLAFPAGGTVLITGGGGLGRLVARHLATAHGVSRIVLASRRGAGAPGVAELIDELGPVLTAYACDLTDRTAVAGLIAAHPPVAVVHTAAVVDDGVLTALTADRLDAVLRPKADAAWHLHELTRDLPLAAFVLFSSASGLLDGAGQGAYAAANAYLDALAAHRAAAGLPATSIAWGLWTGTGGLDEQLTTADVDRMARSGVLPLDAEAGLALLDAALGSPETVPVALRLDLAALRRQDDVPALLRTLAPARPTGAAAAPAGDDLRGHLAGLAAGDREGFLLDLVRAHAAAVLGHDDPRTIGAGKGFTDLGFDSLGALELRNRLGAATGLRLPATLMFDHPDPLRLARFLLTELAPPDLPDGPADATLRDVLGAIPVDAVRRAGLLDALLALVPAPAAPAPRPAADVAIQDMAIDDLVAAALAVGGPN</sequence>
<dbReference type="GO" id="GO:0006633">
    <property type="term" value="P:fatty acid biosynthetic process"/>
    <property type="evidence" value="ECO:0007669"/>
    <property type="project" value="InterPro"/>
</dbReference>
<dbReference type="Gene3D" id="3.40.47.10">
    <property type="match status" value="1"/>
</dbReference>
<dbReference type="SUPFAM" id="SSF55048">
    <property type="entry name" value="Probable ACP-binding domain of malonyl-CoA ACP transacylase"/>
    <property type="match status" value="1"/>
</dbReference>
<evidence type="ECO:0000313" key="13">
    <source>
        <dbReference type="EMBL" id="MBB4693050.1"/>
    </source>
</evidence>
<organism evidence="13 14">
    <name type="scientific">Paractinoplanes abujensis</name>
    <dbReference type="NCBI Taxonomy" id="882441"/>
    <lineage>
        <taxon>Bacteria</taxon>
        <taxon>Bacillati</taxon>
        <taxon>Actinomycetota</taxon>
        <taxon>Actinomycetes</taxon>
        <taxon>Micromonosporales</taxon>
        <taxon>Micromonosporaceae</taxon>
        <taxon>Paractinoplanes</taxon>
    </lineage>
</organism>
<dbReference type="InterPro" id="IPR001227">
    <property type="entry name" value="Ac_transferase_dom_sf"/>
</dbReference>
<dbReference type="InterPro" id="IPR020841">
    <property type="entry name" value="PKS_Beta-ketoAc_synthase_dom"/>
</dbReference>
<feature type="domain" description="Carrier" evidence="10">
    <location>
        <begin position="1551"/>
        <end position="1626"/>
    </location>
</feature>
<feature type="active site" description="Proton acceptor; for dehydratase activity" evidence="9">
    <location>
        <position position="891"/>
    </location>
</feature>
<dbReference type="InterPro" id="IPR006162">
    <property type="entry name" value="Ppantetheine_attach_site"/>
</dbReference>
<comment type="pathway">
    <text evidence="2">Antibiotic biosynthesis.</text>
</comment>
<dbReference type="InterPro" id="IPR014043">
    <property type="entry name" value="Acyl_transferase_dom"/>
</dbReference>
<reference evidence="13 14" key="1">
    <citation type="submission" date="2020-08" db="EMBL/GenBank/DDBJ databases">
        <title>Sequencing the genomes of 1000 actinobacteria strains.</title>
        <authorList>
            <person name="Klenk H.-P."/>
        </authorList>
    </citation>
    <scope>NUCLEOTIDE SEQUENCE [LARGE SCALE GENOMIC DNA]</scope>
    <source>
        <strain evidence="13 14">DSM 45518</strain>
    </source>
</reference>
<keyword evidence="5 13" id="KW-0808">Transferase</keyword>
<evidence type="ECO:0000256" key="5">
    <source>
        <dbReference type="ARBA" id="ARBA00022679"/>
    </source>
</evidence>
<dbReference type="Gene3D" id="3.40.50.720">
    <property type="entry name" value="NAD(P)-binding Rossmann-like Domain"/>
    <property type="match status" value="1"/>
</dbReference>
<dbReference type="InterPro" id="IPR042104">
    <property type="entry name" value="PKS_dehydratase_sf"/>
</dbReference>
<dbReference type="SMART" id="SM00825">
    <property type="entry name" value="PKS_KS"/>
    <property type="match status" value="1"/>
</dbReference>
<evidence type="ECO:0000256" key="7">
    <source>
        <dbReference type="ARBA" id="ARBA00023268"/>
    </source>
</evidence>
<dbReference type="GO" id="GO:0033068">
    <property type="term" value="P:macrolide biosynthetic process"/>
    <property type="evidence" value="ECO:0007669"/>
    <property type="project" value="UniProtKB-ARBA"/>
</dbReference>
<gene>
    <name evidence="13" type="ORF">BKA14_003198</name>
</gene>
<evidence type="ECO:0000259" key="12">
    <source>
        <dbReference type="PROSITE" id="PS52019"/>
    </source>
</evidence>
<comment type="cofactor">
    <cofactor evidence="1">
        <name>pantetheine 4'-phosphate</name>
        <dbReference type="ChEBI" id="CHEBI:47942"/>
    </cofactor>
</comment>
<keyword evidence="6" id="KW-0045">Antibiotic biosynthesis</keyword>
<dbReference type="Gene3D" id="1.10.1200.10">
    <property type="entry name" value="ACP-like"/>
    <property type="match status" value="1"/>
</dbReference>
<dbReference type="FunFam" id="1.10.1200.10:FF:000007">
    <property type="entry name" value="Probable polyketide synthase pks17"/>
    <property type="match status" value="1"/>
</dbReference>
<dbReference type="SUPFAM" id="SSF52151">
    <property type="entry name" value="FabD/lysophospholipase-like"/>
    <property type="match status" value="1"/>
</dbReference>
<evidence type="ECO:0000256" key="3">
    <source>
        <dbReference type="ARBA" id="ARBA00022450"/>
    </source>
</evidence>
<evidence type="ECO:0000259" key="11">
    <source>
        <dbReference type="PROSITE" id="PS52004"/>
    </source>
</evidence>
<dbReference type="Pfam" id="PF21089">
    <property type="entry name" value="PKS_DH_N"/>
    <property type="match status" value="1"/>
</dbReference>
<dbReference type="PROSITE" id="PS00012">
    <property type="entry name" value="PHOSPHOPANTETHEINE"/>
    <property type="match status" value="1"/>
</dbReference>
<dbReference type="InterPro" id="IPR018201">
    <property type="entry name" value="Ketoacyl_synth_AS"/>
</dbReference>
<dbReference type="InterPro" id="IPR020806">
    <property type="entry name" value="PKS_PP-bd"/>
</dbReference>
<dbReference type="InterPro" id="IPR049551">
    <property type="entry name" value="PKS_DH_C"/>
</dbReference>
<dbReference type="SMART" id="SM00823">
    <property type="entry name" value="PKS_PP"/>
    <property type="match status" value="1"/>
</dbReference>
<dbReference type="Pfam" id="PF00550">
    <property type="entry name" value="PP-binding"/>
    <property type="match status" value="1"/>
</dbReference>
<dbReference type="InterPro" id="IPR020807">
    <property type="entry name" value="PKS_DH"/>
</dbReference>
<keyword evidence="8" id="KW-0012">Acyltransferase</keyword>
<keyword evidence="14" id="KW-1185">Reference proteome</keyword>
<keyword evidence="3" id="KW-0596">Phosphopantetheine</keyword>
<feature type="active site" description="Proton donor; for dehydratase activity" evidence="9">
    <location>
        <position position="1058"/>
    </location>
</feature>
<evidence type="ECO:0000313" key="14">
    <source>
        <dbReference type="Proteomes" id="UP000542742"/>
    </source>
</evidence>
<dbReference type="InterPro" id="IPR015083">
    <property type="entry name" value="NorB/c/GfsB-D-like_docking"/>
</dbReference>
<feature type="region of interest" description="N-terminal hotdog fold" evidence="9">
    <location>
        <begin position="859"/>
        <end position="984"/>
    </location>
</feature>
<dbReference type="InterPro" id="IPR014031">
    <property type="entry name" value="Ketoacyl_synth_C"/>
</dbReference>
<protein>
    <submittedName>
        <fullName evidence="13">Acyl transferase domain-containing protein/acyl carrier protein</fullName>
    </submittedName>
</protein>
<feature type="domain" description="PKS/mFAS DH" evidence="12">
    <location>
        <begin position="859"/>
        <end position="1134"/>
    </location>
</feature>
<evidence type="ECO:0000259" key="10">
    <source>
        <dbReference type="PROSITE" id="PS50075"/>
    </source>
</evidence>
<dbReference type="FunFam" id="3.40.47.10:FF:000019">
    <property type="entry name" value="Polyketide synthase type I"/>
    <property type="match status" value="1"/>
</dbReference>
<dbReference type="InterPro" id="IPR049900">
    <property type="entry name" value="PKS_mFAS_DH"/>
</dbReference>
<evidence type="ECO:0000256" key="9">
    <source>
        <dbReference type="PROSITE-ProRule" id="PRU01363"/>
    </source>
</evidence>
<dbReference type="PROSITE" id="PS00606">
    <property type="entry name" value="KS3_1"/>
    <property type="match status" value="1"/>
</dbReference>
<dbReference type="Gene3D" id="3.30.70.3290">
    <property type="match status" value="1"/>
</dbReference>
<dbReference type="InterPro" id="IPR016036">
    <property type="entry name" value="Malonyl_transacylase_ACP-bd"/>
</dbReference>
<dbReference type="InterPro" id="IPR014030">
    <property type="entry name" value="Ketoacyl_synth_N"/>
</dbReference>
<dbReference type="Pfam" id="PF08659">
    <property type="entry name" value="KR"/>
    <property type="match status" value="1"/>
</dbReference>
<dbReference type="PROSITE" id="PS50075">
    <property type="entry name" value="CARRIER"/>
    <property type="match status" value="1"/>
</dbReference>
<evidence type="ECO:0000256" key="8">
    <source>
        <dbReference type="ARBA" id="ARBA00023315"/>
    </source>
</evidence>
<feature type="domain" description="Ketosynthase family 3 (KS3)" evidence="11">
    <location>
        <begin position="33"/>
        <end position="442"/>
    </location>
</feature>
<dbReference type="Pfam" id="PF14765">
    <property type="entry name" value="PS-DH"/>
    <property type="match status" value="1"/>
</dbReference>
<dbReference type="CDD" id="cd08956">
    <property type="entry name" value="KR_3_FAS_SDR_x"/>
    <property type="match status" value="1"/>
</dbReference>
<accession>A0A7W7CTG0</accession>
<dbReference type="GO" id="GO:0004312">
    <property type="term" value="F:fatty acid synthase activity"/>
    <property type="evidence" value="ECO:0007669"/>
    <property type="project" value="TreeGrafter"/>
</dbReference>
<dbReference type="Gene3D" id="3.40.366.10">
    <property type="entry name" value="Malonyl-Coenzyme A Acyl Carrier Protein, domain 2"/>
    <property type="match status" value="1"/>
</dbReference>
<dbReference type="SMART" id="SM00826">
    <property type="entry name" value="PKS_DH"/>
    <property type="match status" value="1"/>
</dbReference>
<evidence type="ECO:0000256" key="4">
    <source>
        <dbReference type="ARBA" id="ARBA00022553"/>
    </source>
</evidence>
<dbReference type="InterPro" id="IPR016035">
    <property type="entry name" value="Acyl_Trfase/lysoPLipase"/>
</dbReference>
<keyword evidence="7" id="KW-0511">Multifunctional enzyme</keyword>
<name>A0A7W7CTG0_9ACTN</name>
<evidence type="ECO:0000256" key="1">
    <source>
        <dbReference type="ARBA" id="ARBA00001957"/>
    </source>
</evidence>
<dbReference type="SMART" id="SM01294">
    <property type="entry name" value="PKS_PP_betabranch"/>
    <property type="match status" value="1"/>
</dbReference>
<dbReference type="GO" id="GO:0031177">
    <property type="term" value="F:phosphopantetheine binding"/>
    <property type="evidence" value="ECO:0007669"/>
    <property type="project" value="InterPro"/>
</dbReference>
<dbReference type="InterPro" id="IPR032821">
    <property type="entry name" value="PKS_assoc"/>
</dbReference>
<dbReference type="SUPFAM" id="SSF51735">
    <property type="entry name" value="NAD(P)-binding Rossmann-fold domains"/>
    <property type="match status" value="2"/>
</dbReference>
<dbReference type="Proteomes" id="UP000542742">
    <property type="component" value="Unassembled WGS sequence"/>
</dbReference>
<keyword evidence="4" id="KW-0597">Phosphoprotein</keyword>
<dbReference type="EMBL" id="JACHMF010000001">
    <property type="protein sequence ID" value="MBB4693050.1"/>
    <property type="molecule type" value="Genomic_DNA"/>
</dbReference>
<comment type="caution">
    <text evidence="13">The sequence shown here is derived from an EMBL/GenBank/DDBJ whole genome shotgun (WGS) entry which is preliminary data.</text>
</comment>
<dbReference type="SMART" id="SM00827">
    <property type="entry name" value="PKS_AT"/>
    <property type="match status" value="1"/>
</dbReference>
<dbReference type="Pfam" id="PF00698">
    <property type="entry name" value="Acyl_transf_1"/>
    <property type="match status" value="1"/>
</dbReference>
<dbReference type="InterPro" id="IPR016039">
    <property type="entry name" value="Thiolase-like"/>
</dbReference>
<dbReference type="GO" id="GO:0004315">
    <property type="term" value="F:3-oxoacyl-[acyl-carrier-protein] synthase activity"/>
    <property type="evidence" value="ECO:0007669"/>
    <property type="project" value="InterPro"/>
</dbReference>
<dbReference type="InterPro" id="IPR036291">
    <property type="entry name" value="NAD(P)-bd_dom_sf"/>
</dbReference>
<dbReference type="Gene3D" id="3.10.129.110">
    <property type="entry name" value="Polyketide synthase dehydratase"/>
    <property type="match status" value="1"/>
</dbReference>
<dbReference type="Pfam" id="PF02801">
    <property type="entry name" value="Ketoacyl-synt_C"/>
    <property type="match status" value="1"/>
</dbReference>
<dbReference type="SUPFAM" id="SSF47336">
    <property type="entry name" value="ACP-like"/>
    <property type="match status" value="1"/>
</dbReference>
<dbReference type="CDD" id="cd00833">
    <property type="entry name" value="PKS"/>
    <property type="match status" value="1"/>
</dbReference>
<dbReference type="SUPFAM" id="SSF53901">
    <property type="entry name" value="Thiolase-like"/>
    <property type="match status" value="1"/>
</dbReference>
<evidence type="ECO:0000256" key="6">
    <source>
        <dbReference type="ARBA" id="ARBA00023194"/>
    </source>
</evidence>
<dbReference type="InterPro" id="IPR057326">
    <property type="entry name" value="KR_dom"/>
</dbReference>
<evidence type="ECO:0000256" key="2">
    <source>
        <dbReference type="ARBA" id="ARBA00004792"/>
    </source>
</evidence>
<dbReference type="InterPro" id="IPR049552">
    <property type="entry name" value="PKS_DH_N"/>
</dbReference>
<dbReference type="PROSITE" id="PS52004">
    <property type="entry name" value="KS3_2"/>
    <property type="match status" value="1"/>
</dbReference>
<dbReference type="Pfam" id="PF00109">
    <property type="entry name" value="ketoacyl-synt"/>
    <property type="match status" value="1"/>
</dbReference>
<dbReference type="InterPro" id="IPR036736">
    <property type="entry name" value="ACP-like_sf"/>
</dbReference>
<dbReference type="PROSITE" id="PS52019">
    <property type="entry name" value="PKS_MFAS_DH"/>
    <property type="match status" value="1"/>
</dbReference>
<dbReference type="PANTHER" id="PTHR43775">
    <property type="entry name" value="FATTY ACID SYNTHASE"/>
    <property type="match status" value="1"/>
</dbReference>
<dbReference type="SMART" id="SM00822">
    <property type="entry name" value="PKS_KR"/>
    <property type="match status" value="1"/>
</dbReference>
<proteinExistence type="predicted"/>
<dbReference type="Pfam" id="PF08990">
    <property type="entry name" value="Docking"/>
    <property type="match status" value="1"/>
</dbReference>
<dbReference type="InterPro" id="IPR050091">
    <property type="entry name" value="PKS_NRPS_Biosynth_Enz"/>
</dbReference>